<dbReference type="GO" id="GO:0022857">
    <property type="term" value="F:transmembrane transporter activity"/>
    <property type="evidence" value="ECO:0007669"/>
    <property type="project" value="InterPro"/>
</dbReference>
<dbReference type="SUPFAM" id="SSF103473">
    <property type="entry name" value="MFS general substrate transporter"/>
    <property type="match status" value="1"/>
</dbReference>
<evidence type="ECO:0000313" key="9">
    <source>
        <dbReference type="EMBL" id="MDK4325063.1"/>
    </source>
</evidence>
<dbReference type="Pfam" id="PF07690">
    <property type="entry name" value="MFS_1"/>
    <property type="match status" value="1"/>
</dbReference>
<feature type="transmembrane region" description="Helical" evidence="7">
    <location>
        <begin position="219"/>
        <end position="240"/>
    </location>
</feature>
<evidence type="ECO:0000256" key="4">
    <source>
        <dbReference type="ARBA" id="ARBA00022692"/>
    </source>
</evidence>
<dbReference type="Proteomes" id="UP001226160">
    <property type="component" value="Unassembled WGS sequence"/>
</dbReference>
<evidence type="ECO:0000256" key="6">
    <source>
        <dbReference type="ARBA" id="ARBA00023136"/>
    </source>
</evidence>
<feature type="domain" description="Major facilitator superfamily (MFS) profile" evidence="8">
    <location>
        <begin position="16"/>
        <end position="400"/>
    </location>
</feature>
<reference evidence="9" key="1">
    <citation type="submission" date="2023-05" db="EMBL/GenBank/DDBJ databases">
        <title>Metabolic capabilities are highly conserved among human nasal-associated Corynebacterium species in pangenomic analyses.</title>
        <authorList>
            <person name="Tran T.H."/>
            <person name="Roberts A.Q."/>
            <person name="Escapa I.F."/>
            <person name="Gao W."/>
            <person name="Conlan S."/>
            <person name="Kong H."/>
            <person name="Segre J.A."/>
            <person name="Kelly M.S."/>
            <person name="Lemon K.P."/>
        </authorList>
    </citation>
    <scope>NUCLEOTIDE SEQUENCE</scope>
    <source>
        <strain evidence="9">KPL2654</strain>
    </source>
</reference>
<keyword evidence="4 7" id="KW-0812">Transmembrane</keyword>
<dbReference type="RefSeq" id="WP_284589410.1">
    <property type="nucleotide sequence ID" value="NZ_JASNVP010000001.1"/>
</dbReference>
<dbReference type="PANTHER" id="PTHR42718:SF46">
    <property type="entry name" value="BLR6921 PROTEIN"/>
    <property type="match status" value="1"/>
</dbReference>
<feature type="transmembrane region" description="Helical" evidence="7">
    <location>
        <begin position="171"/>
        <end position="190"/>
    </location>
</feature>
<dbReference type="GO" id="GO:0005886">
    <property type="term" value="C:plasma membrane"/>
    <property type="evidence" value="ECO:0007669"/>
    <property type="project" value="UniProtKB-SubCell"/>
</dbReference>
<dbReference type="InterPro" id="IPR011701">
    <property type="entry name" value="MFS"/>
</dbReference>
<evidence type="ECO:0000256" key="3">
    <source>
        <dbReference type="ARBA" id="ARBA00022475"/>
    </source>
</evidence>
<keyword evidence="3" id="KW-1003">Cell membrane</keyword>
<evidence type="ECO:0000259" key="8">
    <source>
        <dbReference type="PROSITE" id="PS50850"/>
    </source>
</evidence>
<accession>A0AAP4BSG2</accession>
<feature type="transmembrane region" description="Helical" evidence="7">
    <location>
        <begin position="310"/>
        <end position="329"/>
    </location>
</feature>
<evidence type="ECO:0000256" key="2">
    <source>
        <dbReference type="ARBA" id="ARBA00022448"/>
    </source>
</evidence>
<dbReference type="AlphaFoldDB" id="A0AAP4BSG2"/>
<keyword evidence="5 7" id="KW-1133">Transmembrane helix</keyword>
<comment type="subcellular location">
    <subcellularLocation>
        <location evidence="1">Cell membrane</location>
        <topology evidence="1">Multi-pass membrane protein</topology>
    </subcellularLocation>
</comment>
<evidence type="ECO:0000256" key="5">
    <source>
        <dbReference type="ARBA" id="ARBA00022989"/>
    </source>
</evidence>
<evidence type="ECO:0000256" key="7">
    <source>
        <dbReference type="SAM" id="Phobius"/>
    </source>
</evidence>
<feature type="transmembrane region" description="Helical" evidence="7">
    <location>
        <begin position="85"/>
        <end position="104"/>
    </location>
</feature>
<comment type="caution">
    <text evidence="9">The sequence shown here is derived from an EMBL/GenBank/DDBJ whole genome shotgun (WGS) entry which is preliminary data.</text>
</comment>
<feature type="transmembrane region" description="Helical" evidence="7">
    <location>
        <begin position="341"/>
        <end position="363"/>
    </location>
</feature>
<feature type="transmembrane region" description="Helical" evidence="7">
    <location>
        <begin position="375"/>
        <end position="398"/>
    </location>
</feature>
<name>A0AAP4BSG2_9CORY</name>
<proteinExistence type="predicted"/>
<feature type="transmembrane region" description="Helical" evidence="7">
    <location>
        <begin position="56"/>
        <end position="73"/>
    </location>
</feature>
<dbReference type="PROSITE" id="PS50850">
    <property type="entry name" value="MFS"/>
    <property type="match status" value="1"/>
</dbReference>
<evidence type="ECO:0000256" key="1">
    <source>
        <dbReference type="ARBA" id="ARBA00004651"/>
    </source>
</evidence>
<keyword evidence="2" id="KW-0813">Transport</keyword>
<protein>
    <submittedName>
        <fullName evidence="9">MFS transporter</fullName>
    </submittedName>
</protein>
<organism evidence="9 10">
    <name type="scientific">Corynebacterium propinquum</name>
    <dbReference type="NCBI Taxonomy" id="43769"/>
    <lineage>
        <taxon>Bacteria</taxon>
        <taxon>Bacillati</taxon>
        <taxon>Actinomycetota</taxon>
        <taxon>Actinomycetes</taxon>
        <taxon>Mycobacteriales</taxon>
        <taxon>Corynebacteriaceae</taxon>
        <taxon>Corynebacterium</taxon>
    </lineage>
</organism>
<dbReference type="Gene3D" id="1.20.1720.10">
    <property type="entry name" value="Multidrug resistance protein D"/>
    <property type="match status" value="1"/>
</dbReference>
<dbReference type="InterPro" id="IPR020846">
    <property type="entry name" value="MFS_dom"/>
</dbReference>
<keyword evidence="6 7" id="KW-0472">Membrane</keyword>
<evidence type="ECO:0000313" key="10">
    <source>
        <dbReference type="Proteomes" id="UP001226160"/>
    </source>
</evidence>
<feature type="transmembrane region" description="Helical" evidence="7">
    <location>
        <begin position="285"/>
        <end position="304"/>
    </location>
</feature>
<dbReference type="InterPro" id="IPR036259">
    <property type="entry name" value="MFS_trans_sf"/>
</dbReference>
<feature type="transmembrane region" description="Helical" evidence="7">
    <location>
        <begin position="140"/>
        <end position="165"/>
    </location>
</feature>
<sequence length="408" mass="43044">MSNGNSSFSKKFSSGAMITLLLVVMAPQLGLSVITPSFARMASDLNVNVAQLQWTTTIYMAGYALSMFVGGFLAEKYDAVKLQAFGLIVFSIGSILCAFSGSIFPLSAGRFLQALGGTSATVLCRLIIRRRIDPAFRIAPLANLTMVISLTPALAPLLGGVASLFFPWRAIFVVLAVLGITLSLLCLGFLGSAKADEPSLPSLASTLSSIGASLSNLSYLWYSAALALVWMSYFGFLALSPGFFETNYGITGISYGVLMLWPAVGYWFGSYLIKHTANPTKFAHTSIMVSGLVALAVLLVGLVAPLLPAWVVIAILCTQFIGVGATIPYSQNGQLALPLPLPGVSTGLFFFIQMMSGAVYAAVANSFEATSFRSVLAFVAAPQLVLCLAFVAISLIGGGGKFRVPTRK</sequence>
<feature type="transmembrane region" description="Helical" evidence="7">
    <location>
        <begin position="252"/>
        <end position="273"/>
    </location>
</feature>
<gene>
    <name evidence="9" type="ORF">QPX54_00815</name>
</gene>
<dbReference type="PANTHER" id="PTHR42718">
    <property type="entry name" value="MAJOR FACILITATOR SUPERFAMILY MULTIDRUG TRANSPORTER MFSC"/>
    <property type="match status" value="1"/>
</dbReference>
<dbReference type="EMBL" id="JASNVP010000001">
    <property type="protein sequence ID" value="MDK4325063.1"/>
    <property type="molecule type" value="Genomic_DNA"/>
</dbReference>